<dbReference type="AlphaFoldDB" id="A8LWT1"/>
<gene>
    <name evidence="1" type="ordered locus">Sare_1714</name>
</gene>
<accession>A8LWT1</accession>
<reference evidence="1" key="1">
    <citation type="submission" date="2007-10" db="EMBL/GenBank/DDBJ databases">
        <title>Complete sequence of Salinispora arenicola CNS-205.</title>
        <authorList>
            <consortium name="US DOE Joint Genome Institute"/>
            <person name="Copeland A."/>
            <person name="Lucas S."/>
            <person name="Lapidus A."/>
            <person name="Barry K."/>
            <person name="Glavina del Rio T."/>
            <person name="Dalin E."/>
            <person name="Tice H."/>
            <person name="Pitluck S."/>
            <person name="Foster B."/>
            <person name="Schmutz J."/>
            <person name="Larimer F."/>
            <person name="Land M."/>
            <person name="Hauser L."/>
            <person name="Kyrpides N."/>
            <person name="Ivanova N."/>
            <person name="Jensen P.R."/>
            <person name="Moore B.S."/>
            <person name="Penn K."/>
            <person name="Jenkins C."/>
            <person name="Udwary D."/>
            <person name="Xiang L."/>
            <person name="Gontang E."/>
            <person name="Richardson P."/>
        </authorList>
    </citation>
    <scope>NUCLEOTIDE SEQUENCE [LARGE SCALE GENOMIC DNA]</scope>
    <source>
        <strain evidence="1">CNS-205</strain>
    </source>
</reference>
<dbReference type="STRING" id="391037.Sare_1714"/>
<dbReference type="EMBL" id="CP000850">
    <property type="protein sequence ID" value="ABV97601.1"/>
    <property type="molecule type" value="Genomic_DNA"/>
</dbReference>
<dbReference type="KEGG" id="saq:Sare_1714"/>
<evidence type="ECO:0000313" key="1">
    <source>
        <dbReference type="EMBL" id="ABV97601.1"/>
    </source>
</evidence>
<proteinExistence type="predicted"/>
<sequence length="58" mass="6667">MFDFGIAGYRPRWLQGFEAVATPHSRRLAGLAGRTLRHVRLVWDLGTDEWVRRLPCSA</sequence>
<dbReference type="HOGENOM" id="CLU_2976612_0_0_11"/>
<name>A8LWT1_SALAI</name>
<organism evidence="1">
    <name type="scientific">Salinispora arenicola (strain CNS-205)</name>
    <dbReference type="NCBI Taxonomy" id="391037"/>
    <lineage>
        <taxon>Bacteria</taxon>
        <taxon>Bacillati</taxon>
        <taxon>Actinomycetota</taxon>
        <taxon>Actinomycetes</taxon>
        <taxon>Micromonosporales</taxon>
        <taxon>Micromonosporaceae</taxon>
        <taxon>Salinispora</taxon>
    </lineage>
</organism>
<protein>
    <submittedName>
        <fullName evidence="1">Uncharacterized protein</fullName>
    </submittedName>
</protein>